<keyword evidence="6 7" id="KW-0413">Isomerase</keyword>
<dbReference type="PROSITE" id="PS50198">
    <property type="entry name" value="PPIC_PPIASE_2"/>
    <property type="match status" value="1"/>
</dbReference>
<dbReference type="GO" id="GO:0003755">
    <property type="term" value="F:peptidyl-prolyl cis-trans isomerase activity"/>
    <property type="evidence" value="ECO:0007669"/>
    <property type="project" value="UniProtKB-KW"/>
</dbReference>
<dbReference type="PANTHER" id="PTHR47245:SF1">
    <property type="entry name" value="FOLDASE PROTEIN PRSA"/>
    <property type="match status" value="1"/>
</dbReference>
<dbReference type="Pfam" id="PF13616">
    <property type="entry name" value="Rotamase_3"/>
    <property type="match status" value="1"/>
</dbReference>
<dbReference type="InterPro" id="IPR027304">
    <property type="entry name" value="Trigger_fact/SurA_dom_sf"/>
</dbReference>
<reference evidence="10" key="1">
    <citation type="submission" date="2011-10" db="EMBL/GenBank/DDBJ databases">
        <title>The Genome Sequence of Oxalobacter formigenes HOxBLS.</title>
        <authorList>
            <consortium name="The Broad Institute Genome Sequencing Platform"/>
            <person name="Earl A."/>
            <person name="Ward D."/>
            <person name="Feldgarden M."/>
            <person name="Gevers D."/>
            <person name="Allison M.J."/>
            <person name="Humphrey S."/>
            <person name="Young S.K."/>
            <person name="Zeng Q."/>
            <person name="Gargeya S."/>
            <person name="Fitzgerald M."/>
            <person name="Haas B."/>
            <person name="Abouelleil A."/>
            <person name="Alvarado L."/>
            <person name="Arachchi H.M."/>
            <person name="Berlin A."/>
            <person name="Brown A."/>
            <person name="Chapman S.B."/>
            <person name="Chen Z."/>
            <person name="Dunbar C."/>
            <person name="Freedman E."/>
            <person name="Gearin G."/>
            <person name="Goldberg J."/>
            <person name="Griggs A."/>
            <person name="Gujja S."/>
            <person name="Heiman D."/>
            <person name="Howarth C."/>
            <person name="Larson L."/>
            <person name="Lui A."/>
            <person name="MacDonald P.J.P."/>
            <person name="Montmayeur A."/>
            <person name="Murphy C."/>
            <person name="Neiman D."/>
            <person name="Pearson M."/>
            <person name="Priest M."/>
            <person name="Roberts A."/>
            <person name="Saif S."/>
            <person name="Shea T."/>
            <person name="Shenoy N."/>
            <person name="Sisk P."/>
            <person name="Stolte C."/>
            <person name="Sykes S."/>
            <person name="Wortman J."/>
            <person name="Nusbaum C."/>
            <person name="Birren B."/>
        </authorList>
    </citation>
    <scope>NUCLEOTIDE SEQUENCE [LARGE SCALE GENOMIC DNA]</scope>
    <source>
        <strain evidence="10">HOxBLS</strain>
    </source>
</reference>
<dbReference type="RefSeq" id="WP_005878741.1">
    <property type="nucleotide sequence ID" value="NZ_CABMNL010000001.1"/>
</dbReference>
<evidence type="ECO:0000256" key="6">
    <source>
        <dbReference type="ARBA" id="ARBA00023235"/>
    </source>
</evidence>
<name>C3X6D1_9BURK</name>
<dbReference type="EMBL" id="ACDP02000003">
    <property type="protein sequence ID" value="EEO28767.1"/>
    <property type="molecule type" value="Genomic_DNA"/>
</dbReference>
<dbReference type="InterPro" id="IPR046357">
    <property type="entry name" value="PPIase_dom_sf"/>
</dbReference>
<gene>
    <name evidence="10" type="ORF">OFAG_01920</name>
</gene>
<dbReference type="PANTHER" id="PTHR47245">
    <property type="entry name" value="PEPTIDYLPROLYL ISOMERASE"/>
    <property type="match status" value="1"/>
</dbReference>
<evidence type="ECO:0000313" key="10">
    <source>
        <dbReference type="EMBL" id="EEO28767.1"/>
    </source>
</evidence>
<keyword evidence="11" id="KW-1185">Reference proteome</keyword>
<organism evidence="10 11">
    <name type="scientific">Oxalobacter paraformigenes</name>
    <dbReference type="NCBI Taxonomy" id="556268"/>
    <lineage>
        <taxon>Bacteria</taxon>
        <taxon>Pseudomonadati</taxon>
        <taxon>Pseudomonadota</taxon>
        <taxon>Betaproteobacteria</taxon>
        <taxon>Burkholderiales</taxon>
        <taxon>Oxalobacteraceae</taxon>
        <taxon>Oxalobacter</taxon>
    </lineage>
</organism>
<dbReference type="EC" id="5.2.1.8" evidence="3"/>
<evidence type="ECO:0000256" key="3">
    <source>
        <dbReference type="ARBA" id="ARBA00013194"/>
    </source>
</evidence>
<comment type="caution">
    <text evidence="10">The sequence shown here is derived from an EMBL/GenBank/DDBJ whole genome shotgun (WGS) entry which is preliminary data.</text>
</comment>
<dbReference type="Proteomes" id="UP000003973">
    <property type="component" value="Unassembled WGS sequence"/>
</dbReference>
<evidence type="ECO:0000256" key="5">
    <source>
        <dbReference type="ARBA" id="ARBA00023110"/>
    </source>
</evidence>
<keyword evidence="4 8" id="KW-0732">Signal</keyword>
<feature type="signal peptide" evidence="8">
    <location>
        <begin position="1"/>
        <end position="22"/>
    </location>
</feature>
<comment type="catalytic activity">
    <reaction evidence="1">
        <text>[protein]-peptidylproline (omega=180) = [protein]-peptidylproline (omega=0)</text>
        <dbReference type="Rhea" id="RHEA:16237"/>
        <dbReference type="Rhea" id="RHEA-COMP:10747"/>
        <dbReference type="Rhea" id="RHEA-COMP:10748"/>
        <dbReference type="ChEBI" id="CHEBI:83833"/>
        <dbReference type="ChEBI" id="CHEBI:83834"/>
        <dbReference type="EC" id="5.2.1.8"/>
    </reaction>
</comment>
<feature type="chain" id="PRO_5002934153" description="peptidylprolyl isomerase" evidence="8">
    <location>
        <begin position="23"/>
        <end position="259"/>
    </location>
</feature>
<dbReference type="AlphaFoldDB" id="C3X6D1"/>
<evidence type="ECO:0000313" key="11">
    <source>
        <dbReference type="Proteomes" id="UP000003973"/>
    </source>
</evidence>
<dbReference type="InterPro" id="IPR000297">
    <property type="entry name" value="PPIase_PpiC"/>
</dbReference>
<evidence type="ECO:0000256" key="2">
    <source>
        <dbReference type="ARBA" id="ARBA00007656"/>
    </source>
</evidence>
<protein>
    <recommendedName>
        <fullName evidence="3">peptidylprolyl isomerase</fullName>
        <ecNumber evidence="3">5.2.1.8</ecNumber>
    </recommendedName>
</protein>
<dbReference type="SUPFAM" id="SSF109998">
    <property type="entry name" value="Triger factor/SurA peptide-binding domain-like"/>
    <property type="match status" value="1"/>
</dbReference>
<evidence type="ECO:0000256" key="7">
    <source>
        <dbReference type="PROSITE-ProRule" id="PRU00278"/>
    </source>
</evidence>
<dbReference type="SUPFAM" id="SSF54534">
    <property type="entry name" value="FKBP-like"/>
    <property type="match status" value="1"/>
</dbReference>
<evidence type="ECO:0000256" key="8">
    <source>
        <dbReference type="SAM" id="SignalP"/>
    </source>
</evidence>
<sequence>MIKKALVLSAISLSLISTTVFAENLAVVNGKPIPASHSDALVKELVSYGEKDTPQLRQDIKNKLVLREVLVQEAEKQNVASSDEVKKQLEFAKRSIMIDALRTNYLKKNPVSDKEIKAEYDRVASLQNGQQYHVKHILVKNEADAQNIINQLNKGANFEKIAKEKSIDQGSAARGGDLSWASPSNYIKPFSDAMIALKKGQITKTPVKTQFGYHIIKLVDVRKATLPSLNQVKPKIKTSLEERKWQEYEMNLMKQAKIE</sequence>
<dbReference type="eggNOG" id="COG0760">
    <property type="taxonomic scope" value="Bacteria"/>
</dbReference>
<evidence type="ECO:0000256" key="1">
    <source>
        <dbReference type="ARBA" id="ARBA00000971"/>
    </source>
</evidence>
<accession>C3X6D1</accession>
<evidence type="ECO:0000259" key="9">
    <source>
        <dbReference type="PROSITE" id="PS50198"/>
    </source>
</evidence>
<keyword evidence="5 7" id="KW-0697">Rotamase</keyword>
<proteinExistence type="inferred from homology"/>
<feature type="domain" description="PpiC" evidence="9">
    <location>
        <begin position="129"/>
        <end position="220"/>
    </location>
</feature>
<comment type="similarity">
    <text evidence="2">Belongs to the PpiC/parvulin rotamase family.</text>
</comment>
<dbReference type="Gene3D" id="3.10.50.40">
    <property type="match status" value="1"/>
</dbReference>
<dbReference type="InterPro" id="IPR050245">
    <property type="entry name" value="PrsA_foldase"/>
</dbReference>
<evidence type="ECO:0000256" key="4">
    <source>
        <dbReference type="ARBA" id="ARBA00022729"/>
    </source>
</evidence>
<dbReference type="HOGENOM" id="CLU_034646_1_1_4"/>